<protein>
    <submittedName>
        <fullName evidence="2">Uncharacterized protein</fullName>
    </submittedName>
</protein>
<evidence type="ECO:0000313" key="3">
    <source>
        <dbReference type="Proteomes" id="UP000005237"/>
    </source>
</evidence>
<dbReference type="Proteomes" id="UP000005237">
    <property type="component" value="Unassembled WGS sequence"/>
</dbReference>
<accession>A0A8R1IWJ6</accession>
<reference evidence="3" key="1">
    <citation type="submission" date="2010-08" db="EMBL/GenBank/DDBJ databases">
        <authorList>
            <consortium name="Caenorhabditis japonica Sequencing Consortium"/>
            <person name="Wilson R.K."/>
        </authorList>
    </citation>
    <scope>NUCLEOTIDE SEQUENCE [LARGE SCALE GENOMIC DNA]</scope>
    <source>
        <strain evidence="3">DF5081</strain>
    </source>
</reference>
<dbReference type="AlphaFoldDB" id="A0A8R1IWJ6"/>
<evidence type="ECO:0000256" key="1">
    <source>
        <dbReference type="SAM" id="Phobius"/>
    </source>
</evidence>
<keyword evidence="1" id="KW-0472">Membrane</keyword>
<keyword evidence="1" id="KW-0812">Transmembrane</keyword>
<feature type="transmembrane region" description="Helical" evidence="1">
    <location>
        <begin position="13"/>
        <end position="31"/>
    </location>
</feature>
<dbReference type="EnsemblMetazoa" id="CJA38480.1">
    <property type="protein sequence ID" value="CJA38480.1"/>
    <property type="gene ID" value="WBGene00214327"/>
</dbReference>
<keyword evidence="1" id="KW-1133">Transmembrane helix</keyword>
<proteinExistence type="predicted"/>
<sequence length="50" mass="5808">ILVCVGITATNKIPLVFIIQGFWTTIVLFWIRRILNLPAGQYYLTRLWTA</sequence>
<reference evidence="2" key="2">
    <citation type="submission" date="2022-06" db="UniProtKB">
        <authorList>
            <consortium name="EnsemblMetazoa"/>
        </authorList>
    </citation>
    <scope>IDENTIFICATION</scope>
    <source>
        <strain evidence="2">DF5081</strain>
    </source>
</reference>
<organism evidence="2 3">
    <name type="scientific">Caenorhabditis japonica</name>
    <dbReference type="NCBI Taxonomy" id="281687"/>
    <lineage>
        <taxon>Eukaryota</taxon>
        <taxon>Metazoa</taxon>
        <taxon>Ecdysozoa</taxon>
        <taxon>Nematoda</taxon>
        <taxon>Chromadorea</taxon>
        <taxon>Rhabditida</taxon>
        <taxon>Rhabditina</taxon>
        <taxon>Rhabditomorpha</taxon>
        <taxon>Rhabditoidea</taxon>
        <taxon>Rhabditidae</taxon>
        <taxon>Peloderinae</taxon>
        <taxon>Caenorhabditis</taxon>
    </lineage>
</organism>
<name>A0A8R1IWJ6_CAEJA</name>
<evidence type="ECO:0000313" key="2">
    <source>
        <dbReference type="EnsemblMetazoa" id="CJA38480.1"/>
    </source>
</evidence>
<keyword evidence="3" id="KW-1185">Reference proteome</keyword>